<proteinExistence type="predicted"/>
<reference evidence="1 2" key="1">
    <citation type="journal article" date="2020" name="Nature">
        <title>Six reference-quality genomes reveal evolution of bat adaptations.</title>
        <authorList>
            <person name="Jebb D."/>
            <person name="Huang Z."/>
            <person name="Pippel M."/>
            <person name="Hughes G.M."/>
            <person name="Lavrichenko K."/>
            <person name="Devanna P."/>
            <person name="Winkler S."/>
            <person name="Jermiin L.S."/>
            <person name="Skirmuntt E.C."/>
            <person name="Katzourakis A."/>
            <person name="Burkitt-Gray L."/>
            <person name="Ray D.A."/>
            <person name="Sullivan K.A.M."/>
            <person name="Roscito J.G."/>
            <person name="Kirilenko B.M."/>
            <person name="Davalos L.M."/>
            <person name="Corthals A.P."/>
            <person name="Power M.L."/>
            <person name="Jones G."/>
            <person name="Ransome R.D."/>
            <person name="Dechmann D.K.N."/>
            <person name="Locatelli A.G."/>
            <person name="Puechmaille S.J."/>
            <person name="Fedrigo O."/>
            <person name="Jarvis E.D."/>
            <person name="Hiller M."/>
            <person name="Vernes S.C."/>
            <person name="Myers E.W."/>
            <person name="Teeling E.C."/>
        </authorList>
    </citation>
    <scope>NUCLEOTIDE SEQUENCE [LARGE SCALE GENOMIC DNA]</scope>
    <source>
        <strain evidence="1">Bat1K_MPI-CBG_1</strain>
    </source>
</reference>
<dbReference type="Proteomes" id="UP000664940">
    <property type="component" value="Unassembled WGS sequence"/>
</dbReference>
<sequence length="157" mass="16955">MGRSLWETRVRLRRGARLLAAGGSGLAGHITDTGSSPPVGTVVSSGRSWSKAVASQTFAVSTSSDSPLLSLTRRVMCLFPALSSSALPRGAPHPAPFPRFPAQFDRRETWAVFLPWPETQFLSPAPRLAVFLHCVPSKSVPPPHMEFFNGRSNSSSR</sequence>
<evidence type="ECO:0000313" key="1">
    <source>
        <dbReference type="EMBL" id="KAF6099902.1"/>
    </source>
</evidence>
<dbReference type="AlphaFoldDB" id="A0A833ZW66"/>
<organism evidence="1 2">
    <name type="scientific">Phyllostomus discolor</name>
    <name type="common">pale spear-nosed bat</name>
    <dbReference type="NCBI Taxonomy" id="89673"/>
    <lineage>
        <taxon>Eukaryota</taxon>
        <taxon>Metazoa</taxon>
        <taxon>Chordata</taxon>
        <taxon>Craniata</taxon>
        <taxon>Vertebrata</taxon>
        <taxon>Euteleostomi</taxon>
        <taxon>Mammalia</taxon>
        <taxon>Eutheria</taxon>
        <taxon>Laurasiatheria</taxon>
        <taxon>Chiroptera</taxon>
        <taxon>Yangochiroptera</taxon>
        <taxon>Phyllostomidae</taxon>
        <taxon>Phyllostominae</taxon>
        <taxon>Phyllostomus</taxon>
    </lineage>
</organism>
<comment type="caution">
    <text evidence="1">The sequence shown here is derived from an EMBL/GenBank/DDBJ whole genome shotgun (WGS) entry which is preliminary data.</text>
</comment>
<dbReference type="EMBL" id="JABVXQ010000007">
    <property type="protein sequence ID" value="KAF6099902.1"/>
    <property type="molecule type" value="Genomic_DNA"/>
</dbReference>
<name>A0A833ZW66_9CHIR</name>
<protein>
    <submittedName>
        <fullName evidence="1">Uncharacterized protein</fullName>
    </submittedName>
</protein>
<accession>A0A833ZW66</accession>
<evidence type="ECO:0000313" key="2">
    <source>
        <dbReference type="Proteomes" id="UP000664940"/>
    </source>
</evidence>
<gene>
    <name evidence="1" type="ORF">HJG60_011626</name>
</gene>